<dbReference type="EMBL" id="GBRH01248079">
    <property type="protein sequence ID" value="JAD49816.1"/>
    <property type="molecule type" value="Transcribed_RNA"/>
</dbReference>
<name>A0A0A9AF95_ARUDO</name>
<evidence type="ECO:0000313" key="1">
    <source>
        <dbReference type="EMBL" id="JAD49816.1"/>
    </source>
</evidence>
<dbReference type="AlphaFoldDB" id="A0A0A9AF95"/>
<accession>A0A0A9AF95</accession>
<proteinExistence type="predicted"/>
<reference evidence="1" key="1">
    <citation type="submission" date="2014-09" db="EMBL/GenBank/DDBJ databases">
        <authorList>
            <person name="Magalhaes I.L.F."/>
            <person name="Oliveira U."/>
            <person name="Santos F.R."/>
            <person name="Vidigal T.H.D.A."/>
            <person name="Brescovit A.D."/>
            <person name="Santos A.J."/>
        </authorList>
    </citation>
    <scope>NUCLEOTIDE SEQUENCE</scope>
    <source>
        <tissue evidence="1">Shoot tissue taken approximately 20 cm above the soil surface</tissue>
    </source>
</reference>
<organism evidence="1">
    <name type="scientific">Arundo donax</name>
    <name type="common">Giant reed</name>
    <name type="synonym">Donax arundinaceus</name>
    <dbReference type="NCBI Taxonomy" id="35708"/>
    <lineage>
        <taxon>Eukaryota</taxon>
        <taxon>Viridiplantae</taxon>
        <taxon>Streptophyta</taxon>
        <taxon>Embryophyta</taxon>
        <taxon>Tracheophyta</taxon>
        <taxon>Spermatophyta</taxon>
        <taxon>Magnoliopsida</taxon>
        <taxon>Liliopsida</taxon>
        <taxon>Poales</taxon>
        <taxon>Poaceae</taxon>
        <taxon>PACMAD clade</taxon>
        <taxon>Arundinoideae</taxon>
        <taxon>Arundineae</taxon>
        <taxon>Arundo</taxon>
    </lineage>
</organism>
<protein>
    <submittedName>
        <fullName evidence="1">Uncharacterized protein</fullName>
    </submittedName>
</protein>
<reference evidence="1" key="2">
    <citation type="journal article" date="2015" name="Data Brief">
        <title>Shoot transcriptome of the giant reed, Arundo donax.</title>
        <authorList>
            <person name="Barrero R.A."/>
            <person name="Guerrero F.D."/>
            <person name="Moolhuijzen P."/>
            <person name="Goolsby J.A."/>
            <person name="Tidwell J."/>
            <person name="Bellgard S.E."/>
            <person name="Bellgard M.I."/>
        </authorList>
    </citation>
    <scope>NUCLEOTIDE SEQUENCE</scope>
    <source>
        <tissue evidence="1">Shoot tissue taken approximately 20 cm above the soil surface</tissue>
    </source>
</reference>
<sequence length="62" mass="6299">MLAPSSALPLLQDLAAGKKMEKEVLVKLGELPPGLSQVPGDVEVNGVKSGLKTAEGGNISCI</sequence>